<evidence type="ECO:0000313" key="1">
    <source>
        <dbReference type="EMBL" id="CAF0893255.1"/>
    </source>
</evidence>
<gene>
    <name evidence="1" type="ORF">EDS130_LOCUS9397</name>
</gene>
<accession>A0A813Z4M2</accession>
<dbReference type="EMBL" id="CAJNOJ010000031">
    <property type="protein sequence ID" value="CAF0893255.1"/>
    <property type="molecule type" value="Genomic_DNA"/>
</dbReference>
<reference evidence="1" key="1">
    <citation type="submission" date="2021-02" db="EMBL/GenBank/DDBJ databases">
        <authorList>
            <person name="Nowell W R."/>
        </authorList>
    </citation>
    <scope>NUCLEOTIDE SEQUENCE</scope>
</reference>
<comment type="caution">
    <text evidence="1">The sequence shown here is derived from an EMBL/GenBank/DDBJ whole genome shotgun (WGS) entry which is preliminary data.</text>
</comment>
<sequence>MNKNKQFSPFFSYLKSTEQKPILLIPIATVVTSLFQSQKIANIILLKFRSYLWQTSLSYAITIANTKNI</sequence>
<organism evidence="1 2">
    <name type="scientific">Adineta ricciae</name>
    <name type="common">Rotifer</name>
    <dbReference type="NCBI Taxonomy" id="249248"/>
    <lineage>
        <taxon>Eukaryota</taxon>
        <taxon>Metazoa</taxon>
        <taxon>Spiralia</taxon>
        <taxon>Gnathifera</taxon>
        <taxon>Rotifera</taxon>
        <taxon>Eurotatoria</taxon>
        <taxon>Bdelloidea</taxon>
        <taxon>Adinetida</taxon>
        <taxon>Adinetidae</taxon>
        <taxon>Adineta</taxon>
    </lineage>
</organism>
<protein>
    <submittedName>
        <fullName evidence="1">Uncharacterized protein</fullName>
    </submittedName>
</protein>
<proteinExistence type="predicted"/>
<evidence type="ECO:0000313" key="2">
    <source>
        <dbReference type="Proteomes" id="UP000663852"/>
    </source>
</evidence>
<dbReference type="Proteomes" id="UP000663852">
    <property type="component" value="Unassembled WGS sequence"/>
</dbReference>
<name>A0A813Z4M2_ADIRI</name>
<dbReference type="AlphaFoldDB" id="A0A813Z4M2"/>